<evidence type="ECO:0000256" key="7">
    <source>
        <dbReference type="ARBA" id="ARBA00023125"/>
    </source>
</evidence>
<dbReference type="Pfam" id="PF12874">
    <property type="entry name" value="zf-met"/>
    <property type="match status" value="1"/>
</dbReference>
<dbReference type="SMART" id="SM00355">
    <property type="entry name" value="ZnF_C2H2"/>
    <property type="match status" value="3"/>
</dbReference>
<evidence type="ECO:0000256" key="4">
    <source>
        <dbReference type="ARBA" id="ARBA00022771"/>
    </source>
</evidence>
<dbReference type="GO" id="GO:0010468">
    <property type="term" value="P:regulation of gene expression"/>
    <property type="evidence" value="ECO:0007669"/>
    <property type="project" value="TreeGrafter"/>
</dbReference>
<evidence type="ECO:0000313" key="13">
    <source>
        <dbReference type="Proteomes" id="UP000886998"/>
    </source>
</evidence>
<evidence type="ECO:0000256" key="9">
    <source>
        <dbReference type="ARBA" id="ARBA00023242"/>
    </source>
</evidence>
<keyword evidence="5" id="KW-0862">Zinc</keyword>
<evidence type="ECO:0000313" key="12">
    <source>
        <dbReference type="EMBL" id="GFY68760.1"/>
    </source>
</evidence>
<organism evidence="12 13">
    <name type="scientific">Trichonephila inaurata madagascariensis</name>
    <dbReference type="NCBI Taxonomy" id="2747483"/>
    <lineage>
        <taxon>Eukaryota</taxon>
        <taxon>Metazoa</taxon>
        <taxon>Ecdysozoa</taxon>
        <taxon>Arthropoda</taxon>
        <taxon>Chelicerata</taxon>
        <taxon>Arachnida</taxon>
        <taxon>Araneae</taxon>
        <taxon>Araneomorphae</taxon>
        <taxon>Entelegynae</taxon>
        <taxon>Araneoidea</taxon>
        <taxon>Nephilidae</taxon>
        <taxon>Trichonephila</taxon>
        <taxon>Trichonephila inaurata</taxon>
    </lineage>
</organism>
<evidence type="ECO:0000259" key="11">
    <source>
        <dbReference type="PROSITE" id="PS50157"/>
    </source>
</evidence>
<dbReference type="Proteomes" id="UP000886998">
    <property type="component" value="Unassembled WGS sequence"/>
</dbReference>
<dbReference type="OrthoDB" id="10456136at2759"/>
<dbReference type="Pfam" id="PF00096">
    <property type="entry name" value="zf-C2H2"/>
    <property type="match status" value="2"/>
</dbReference>
<feature type="non-terminal residue" evidence="12">
    <location>
        <position position="496"/>
    </location>
</feature>
<evidence type="ECO:0000256" key="8">
    <source>
        <dbReference type="ARBA" id="ARBA00023163"/>
    </source>
</evidence>
<evidence type="ECO:0000256" key="3">
    <source>
        <dbReference type="ARBA" id="ARBA00022737"/>
    </source>
</evidence>
<feature type="domain" description="C2H2-type" evidence="11">
    <location>
        <begin position="429"/>
        <end position="456"/>
    </location>
</feature>
<sequence>MDRLYCEVCQLTFENVNAFKSHICSRIANNVSQENGCYELSIPGREAEHLNSKERIRELENSKSRISSTTNCIGDDVYRNLIGISFESPENVFAIFKEFDFSNKCFDEYIQNSELEPPSLRLETDKGSNQTAENCRSLTSDDYFRDSDDALVEKVLSYNFPSEFLKCTIIQESGAKTKSIASGESVEDIFPILEGMHLSNDQSQKSNSFCYLSGQAVGMSESYTKKQIAPLGEFLYNSFPHQETDNYNTIHYGNFTLQNNLYGSNPYNATLDPKPSPNKCNFSEISPATDSKISENSNYYFGTNYSYLTSNNSSFVGTEIINFFGEEKQCILESNMLPQEMPSFQSKDKEIFNFQKYSQVSYDEANLSERKQFPVEDISKMTENPENWLKTGFIGEKNLYRDGFNNSAKVPEGIIFKKRKLSHKHLNCFNCKECEKIFYSRSNFDKHKRLHTGIKPFKCEECHRIFSRKEHLTTHKRVHSGEQPFECEECHRTFSQ</sequence>
<dbReference type="PROSITE" id="PS50157">
    <property type="entry name" value="ZINC_FINGER_C2H2_2"/>
    <property type="match status" value="2"/>
</dbReference>
<dbReference type="PANTHER" id="PTHR16515:SF49">
    <property type="entry name" value="GASTRULA ZINC FINGER PROTEIN XLCGF49.1-LIKE-RELATED"/>
    <property type="match status" value="1"/>
</dbReference>
<keyword evidence="9" id="KW-0539">Nucleus</keyword>
<dbReference type="InterPro" id="IPR013087">
    <property type="entry name" value="Znf_C2H2_type"/>
</dbReference>
<dbReference type="EMBL" id="BMAV01017234">
    <property type="protein sequence ID" value="GFY68760.1"/>
    <property type="molecule type" value="Genomic_DNA"/>
</dbReference>
<accession>A0A8X6YDC2</accession>
<evidence type="ECO:0000256" key="1">
    <source>
        <dbReference type="ARBA" id="ARBA00004123"/>
    </source>
</evidence>
<keyword evidence="2" id="KW-0479">Metal-binding</keyword>
<dbReference type="InterPro" id="IPR050331">
    <property type="entry name" value="Zinc_finger"/>
</dbReference>
<keyword evidence="13" id="KW-1185">Reference proteome</keyword>
<keyword evidence="6" id="KW-0805">Transcription regulation</keyword>
<reference evidence="12" key="1">
    <citation type="submission" date="2020-08" db="EMBL/GenBank/DDBJ databases">
        <title>Multicomponent nature underlies the extraordinary mechanical properties of spider dragline silk.</title>
        <authorList>
            <person name="Kono N."/>
            <person name="Nakamura H."/>
            <person name="Mori M."/>
            <person name="Yoshida Y."/>
            <person name="Ohtoshi R."/>
            <person name="Malay A.D."/>
            <person name="Moran D.A.P."/>
            <person name="Tomita M."/>
            <person name="Numata K."/>
            <person name="Arakawa K."/>
        </authorList>
    </citation>
    <scope>NUCLEOTIDE SEQUENCE</scope>
</reference>
<keyword evidence="7" id="KW-0238">DNA-binding</keyword>
<dbReference type="GO" id="GO:0003677">
    <property type="term" value="F:DNA binding"/>
    <property type="evidence" value="ECO:0007669"/>
    <property type="project" value="UniProtKB-KW"/>
</dbReference>
<comment type="subcellular location">
    <subcellularLocation>
        <location evidence="1">Nucleus</location>
    </subcellularLocation>
</comment>
<dbReference type="InterPro" id="IPR036236">
    <property type="entry name" value="Znf_C2H2_sf"/>
</dbReference>
<evidence type="ECO:0000256" key="2">
    <source>
        <dbReference type="ARBA" id="ARBA00022723"/>
    </source>
</evidence>
<dbReference type="Gene3D" id="3.30.160.60">
    <property type="entry name" value="Classic Zinc Finger"/>
    <property type="match status" value="3"/>
</dbReference>
<dbReference type="PROSITE" id="PS00028">
    <property type="entry name" value="ZINC_FINGER_C2H2_1"/>
    <property type="match status" value="2"/>
</dbReference>
<evidence type="ECO:0000256" key="10">
    <source>
        <dbReference type="PROSITE-ProRule" id="PRU00042"/>
    </source>
</evidence>
<comment type="caution">
    <text evidence="12">The sequence shown here is derived from an EMBL/GenBank/DDBJ whole genome shotgun (WGS) entry which is preliminary data.</text>
</comment>
<dbReference type="SUPFAM" id="SSF57667">
    <property type="entry name" value="beta-beta-alpha zinc fingers"/>
    <property type="match status" value="2"/>
</dbReference>
<name>A0A8X6YDC2_9ARAC</name>
<protein>
    <submittedName>
        <fullName evidence="12">Zinc finger protein 98</fullName>
    </submittedName>
</protein>
<gene>
    <name evidence="12" type="primary">NCL1_63384</name>
    <name evidence="12" type="ORF">TNIN_298281</name>
</gene>
<feature type="domain" description="C2H2-type" evidence="11">
    <location>
        <begin position="457"/>
        <end position="484"/>
    </location>
</feature>
<keyword evidence="4 10" id="KW-0863">Zinc-finger</keyword>
<evidence type="ECO:0000256" key="6">
    <source>
        <dbReference type="ARBA" id="ARBA00023015"/>
    </source>
</evidence>
<dbReference type="GO" id="GO:0005634">
    <property type="term" value="C:nucleus"/>
    <property type="evidence" value="ECO:0007669"/>
    <property type="project" value="UniProtKB-SubCell"/>
</dbReference>
<dbReference type="AlphaFoldDB" id="A0A8X6YDC2"/>
<proteinExistence type="predicted"/>
<evidence type="ECO:0000256" key="5">
    <source>
        <dbReference type="ARBA" id="ARBA00022833"/>
    </source>
</evidence>
<dbReference type="FunFam" id="3.30.160.60:FF:000064">
    <property type="entry name" value="Early growth response protein 3"/>
    <property type="match status" value="1"/>
</dbReference>
<dbReference type="PANTHER" id="PTHR16515">
    <property type="entry name" value="PR DOMAIN ZINC FINGER PROTEIN"/>
    <property type="match status" value="1"/>
</dbReference>
<keyword evidence="3" id="KW-0677">Repeat</keyword>
<keyword evidence="8" id="KW-0804">Transcription</keyword>
<dbReference type="GO" id="GO:0008270">
    <property type="term" value="F:zinc ion binding"/>
    <property type="evidence" value="ECO:0007669"/>
    <property type="project" value="UniProtKB-KW"/>
</dbReference>